<feature type="domain" description="Iron-binding zinc finger CDGSH type" evidence="5">
    <location>
        <begin position="31"/>
        <end position="68"/>
    </location>
</feature>
<dbReference type="InterPro" id="IPR010693">
    <property type="entry name" value="Divergent_4Fe-4S_mono-cluster"/>
</dbReference>
<dbReference type="GO" id="GO:0005737">
    <property type="term" value="C:cytoplasm"/>
    <property type="evidence" value="ECO:0007669"/>
    <property type="project" value="UniProtKB-ARBA"/>
</dbReference>
<dbReference type="GO" id="GO:0046872">
    <property type="term" value="F:metal ion binding"/>
    <property type="evidence" value="ECO:0007669"/>
    <property type="project" value="UniProtKB-KW"/>
</dbReference>
<keyword evidence="3" id="KW-0408">Iron</keyword>
<sequence length="216" mass="23953">MSNNKKKDQSTPTIVVSKYNNYLVTDLETLKKSTGEELDTQPVTGLCRCGGSKMKPYCDGTHNEEGLNEVKKKDRVPDEVKTYTGEDIIIYDNRGVCSHDGSCVEMLPQVFHKDKKPWITPEGASVTKIIETIEHCPSGALSYGFGNRRFQEWGQENPAITTDKDGPLQVTGGILLKDDSGCQPECREHYTLCRCGGSHNKPFCDGDHTDNGFEAD</sequence>
<feature type="domain" description="Iron-binding zinc finger CDGSH type" evidence="5">
    <location>
        <begin position="169"/>
        <end position="214"/>
    </location>
</feature>
<dbReference type="Proteomes" id="UP000449710">
    <property type="component" value="Unassembled WGS sequence"/>
</dbReference>
<dbReference type="GO" id="GO:0051537">
    <property type="term" value="F:2 iron, 2 sulfur cluster binding"/>
    <property type="evidence" value="ECO:0007669"/>
    <property type="project" value="UniProtKB-KW"/>
</dbReference>
<evidence type="ECO:0000256" key="4">
    <source>
        <dbReference type="ARBA" id="ARBA00023014"/>
    </source>
</evidence>
<organism evidence="6 7">
    <name type="scientific">Isachenkonia alkalipeptolytica</name>
    <dbReference type="NCBI Taxonomy" id="2565777"/>
    <lineage>
        <taxon>Bacteria</taxon>
        <taxon>Bacillati</taxon>
        <taxon>Bacillota</taxon>
        <taxon>Clostridia</taxon>
        <taxon>Eubacteriales</taxon>
        <taxon>Clostridiaceae</taxon>
        <taxon>Isachenkonia</taxon>
    </lineage>
</organism>
<accession>A0AA43XLR1</accession>
<keyword evidence="4" id="KW-0411">Iron-sulfur</keyword>
<dbReference type="Pfam" id="PF06902">
    <property type="entry name" value="Fer4_19"/>
    <property type="match status" value="1"/>
</dbReference>
<gene>
    <name evidence="6" type="ORF">ISALK_08845</name>
</gene>
<proteinExistence type="predicted"/>
<dbReference type="Gene3D" id="3.40.5.90">
    <property type="entry name" value="CDGSH iron-sulfur domain, mitoNEET-type"/>
    <property type="match status" value="2"/>
</dbReference>
<dbReference type="PANTHER" id="PTHR46491:SF3">
    <property type="entry name" value="CDGSH IRON-SULFUR DOMAIN-CONTAINING PROTEIN 3, MITOCHONDRIAL"/>
    <property type="match status" value="1"/>
</dbReference>
<protein>
    <recommendedName>
        <fullName evidence="5">Iron-binding zinc finger CDGSH type domain-containing protein</fullName>
    </recommendedName>
</protein>
<evidence type="ECO:0000313" key="6">
    <source>
        <dbReference type="EMBL" id="NBG88609.1"/>
    </source>
</evidence>
<dbReference type="Pfam" id="PF09360">
    <property type="entry name" value="zf-CDGSH"/>
    <property type="match status" value="2"/>
</dbReference>
<dbReference type="RefSeq" id="WP_160721381.1">
    <property type="nucleotide sequence ID" value="NZ_SUMG01000009.1"/>
</dbReference>
<keyword evidence="7" id="KW-1185">Reference proteome</keyword>
<name>A0AA43XLR1_9CLOT</name>
<comment type="caution">
    <text evidence="6">The sequence shown here is derived from an EMBL/GenBank/DDBJ whole genome shotgun (WGS) entry which is preliminary data.</text>
</comment>
<reference evidence="6 7" key="1">
    <citation type="submission" date="2019-04" db="EMBL/GenBank/DDBJ databases">
        <title>Isachenkonia alkalipeptolytica gen. nov. sp. nov. a new anaerobic, alkiliphilic organothrophic bacterium capable to reduce synthesized ferrihydrite isolated from a soda lake.</title>
        <authorList>
            <person name="Toshchakov S.V."/>
            <person name="Zavarzina D.G."/>
            <person name="Zhilina T.N."/>
            <person name="Kostrikina N.A."/>
            <person name="Kublanov I.V."/>
        </authorList>
    </citation>
    <scope>NUCLEOTIDE SEQUENCE [LARGE SCALE GENOMIC DNA]</scope>
    <source>
        <strain evidence="6 7">Z-1701</strain>
    </source>
</reference>
<evidence type="ECO:0000256" key="3">
    <source>
        <dbReference type="ARBA" id="ARBA00023004"/>
    </source>
</evidence>
<evidence type="ECO:0000256" key="2">
    <source>
        <dbReference type="ARBA" id="ARBA00022723"/>
    </source>
</evidence>
<keyword evidence="2" id="KW-0479">Metal-binding</keyword>
<keyword evidence="1" id="KW-0001">2Fe-2S</keyword>
<evidence type="ECO:0000313" key="7">
    <source>
        <dbReference type="Proteomes" id="UP000449710"/>
    </source>
</evidence>
<dbReference type="InterPro" id="IPR042216">
    <property type="entry name" value="MitoNEET_CISD"/>
</dbReference>
<dbReference type="EMBL" id="SUMG01000009">
    <property type="protein sequence ID" value="NBG88609.1"/>
    <property type="molecule type" value="Genomic_DNA"/>
</dbReference>
<dbReference type="SMART" id="SM00704">
    <property type="entry name" value="ZnF_CDGSH"/>
    <property type="match status" value="2"/>
</dbReference>
<dbReference type="AlphaFoldDB" id="A0AA43XLR1"/>
<dbReference type="InterPro" id="IPR052950">
    <property type="entry name" value="CISD"/>
</dbReference>
<dbReference type="PANTHER" id="PTHR46491">
    <property type="entry name" value="CDGSH IRON SULFUR DOMAIN PROTEIN HOMOLOG"/>
    <property type="match status" value="1"/>
</dbReference>
<dbReference type="InterPro" id="IPR018967">
    <property type="entry name" value="FeS-contain_CDGSH-typ"/>
</dbReference>
<evidence type="ECO:0000256" key="1">
    <source>
        <dbReference type="ARBA" id="ARBA00022714"/>
    </source>
</evidence>
<evidence type="ECO:0000259" key="5">
    <source>
        <dbReference type="SMART" id="SM00704"/>
    </source>
</evidence>